<evidence type="ECO:0000256" key="4">
    <source>
        <dbReference type="ARBA" id="ARBA00022989"/>
    </source>
</evidence>
<feature type="domain" description="Phosphatidylglycerol lysyltransferase C-terminal" evidence="7">
    <location>
        <begin position="231"/>
        <end position="522"/>
    </location>
</feature>
<evidence type="ECO:0000256" key="3">
    <source>
        <dbReference type="ARBA" id="ARBA00022692"/>
    </source>
</evidence>
<dbReference type="PANTHER" id="PTHR34697">
    <property type="entry name" value="PHOSPHATIDYLGLYCEROL LYSYLTRANSFERASE"/>
    <property type="match status" value="1"/>
</dbReference>
<dbReference type="RefSeq" id="WP_378283891.1">
    <property type="nucleotide sequence ID" value="NZ_JBHSON010000030.1"/>
</dbReference>
<protein>
    <submittedName>
        <fullName evidence="8">Phosphatidylglycerol lysyltransferase domain-containing protein</fullName>
    </submittedName>
</protein>
<evidence type="ECO:0000256" key="2">
    <source>
        <dbReference type="ARBA" id="ARBA00022475"/>
    </source>
</evidence>
<name>A0ABW1A0P1_9ACTN</name>
<keyword evidence="3 6" id="KW-0812">Transmembrane</keyword>
<feature type="transmembrane region" description="Helical" evidence="6">
    <location>
        <begin position="184"/>
        <end position="210"/>
    </location>
</feature>
<evidence type="ECO:0000259" key="7">
    <source>
        <dbReference type="Pfam" id="PF09924"/>
    </source>
</evidence>
<dbReference type="InterPro" id="IPR024320">
    <property type="entry name" value="LPG_synthase_C"/>
</dbReference>
<evidence type="ECO:0000256" key="6">
    <source>
        <dbReference type="SAM" id="Phobius"/>
    </source>
</evidence>
<dbReference type="Pfam" id="PF09924">
    <property type="entry name" value="LPG_synthase_C"/>
    <property type="match status" value="1"/>
</dbReference>
<gene>
    <name evidence="8" type="ORF">ACFPZN_21655</name>
</gene>
<feature type="transmembrane region" description="Helical" evidence="6">
    <location>
        <begin position="45"/>
        <end position="63"/>
    </location>
</feature>
<sequence>MTQARMLGTAVAGAGVVAILSGLSPQWRGHLRVVEGLLAPEVMDWAAGSIALIGLGLILLGRGVSGRRRLAWRTTLILLAVATLVHVLDGLDVPGASITLALAAVLVWRRRLFVVGLGPARWGSVARLGIVVVTLDFLYGIAGLALRSAEVRPGLTVGGAVQEVAARLVGMAGPLTITGRFGQWFPASVTVVGGLTLAVLLAAAFAPIALRGVGPATERAELAGLLGRTDGGSLDPFILRTDKSWVFSGDRRAALGMRYVHGVALATGDPVGAPAAFPAAVREFLGLCGRTGWRPAVIGLRQDLLPIYLDAGLRSIYIGDEAMIDVSRFDLTGRAMRNVRQAVSRTRNFGITTQILREGEVPADLRRRVLDIAAAQRGAYREFGFSMALGDLLTGAFPGCVLIVCRDATSRPVAFQRYVPCRRGTMLSLDAMRRLPAAPNGVNERMIIDMVGWAGAHGVTQISLNFAAFRTLLDEATQRGPGQAMAAWALRRGEGRFGMQVDSLRRFNAKFHPQWNSRYLVYRSRADLPAIGLAALSAEGFLPFDPGRRPPDGSRS</sequence>
<keyword evidence="4 6" id="KW-1133">Transmembrane helix</keyword>
<dbReference type="PANTHER" id="PTHR34697:SF2">
    <property type="entry name" value="PHOSPHATIDYLGLYCEROL LYSYLTRANSFERASE"/>
    <property type="match status" value="1"/>
</dbReference>
<evidence type="ECO:0000313" key="9">
    <source>
        <dbReference type="Proteomes" id="UP001596074"/>
    </source>
</evidence>
<keyword evidence="9" id="KW-1185">Reference proteome</keyword>
<keyword evidence="5 6" id="KW-0472">Membrane</keyword>
<evidence type="ECO:0000256" key="5">
    <source>
        <dbReference type="ARBA" id="ARBA00023136"/>
    </source>
</evidence>
<dbReference type="EMBL" id="JBHSON010000030">
    <property type="protein sequence ID" value="MFC5748242.1"/>
    <property type="molecule type" value="Genomic_DNA"/>
</dbReference>
<proteinExistence type="predicted"/>
<comment type="subcellular location">
    <subcellularLocation>
        <location evidence="1">Cell membrane</location>
        <topology evidence="1">Multi-pass membrane protein</topology>
    </subcellularLocation>
</comment>
<comment type="caution">
    <text evidence="8">The sequence shown here is derived from an EMBL/GenBank/DDBJ whole genome shotgun (WGS) entry which is preliminary data.</text>
</comment>
<organism evidence="8 9">
    <name type="scientific">Actinomadura rugatobispora</name>
    <dbReference type="NCBI Taxonomy" id="1994"/>
    <lineage>
        <taxon>Bacteria</taxon>
        <taxon>Bacillati</taxon>
        <taxon>Actinomycetota</taxon>
        <taxon>Actinomycetes</taxon>
        <taxon>Streptosporangiales</taxon>
        <taxon>Thermomonosporaceae</taxon>
        <taxon>Actinomadura</taxon>
    </lineage>
</organism>
<feature type="transmembrane region" description="Helical" evidence="6">
    <location>
        <begin position="125"/>
        <end position="146"/>
    </location>
</feature>
<dbReference type="Proteomes" id="UP001596074">
    <property type="component" value="Unassembled WGS sequence"/>
</dbReference>
<evidence type="ECO:0000313" key="8">
    <source>
        <dbReference type="EMBL" id="MFC5748242.1"/>
    </source>
</evidence>
<reference evidence="9" key="1">
    <citation type="journal article" date="2019" name="Int. J. Syst. Evol. Microbiol.">
        <title>The Global Catalogue of Microorganisms (GCM) 10K type strain sequencing project: providing services to taxonomists for standard genome sequencing and annotation.</title>
        <authorList>
            <consortium name="The Broad Institute Genomics Platform"/>
            <consortium name="The Broad Institute Genome Sequencing Center for Infectious Disease"/>
            <person name="Wu L."/>
            <person name="Ma J."/>
        </authorList>
    </citation>
    <scope>NUCLEOTIDE SEQUENCE [LARGE SCALE GENOMIC DNA]</scope>
    <source>
        <strain evidence="9">KCTC 42087</strain>
    </source>
</reference>
<feature type="transmembrane region" description="Helical" evidence="6">
    <location>
        <begin position="94"/>
        <end position="113"/>
    </location>
</feature>
<keyword evidence="2" id="KW-1003">Cell membrane</keyword>
<evidence type="ECO:0000256" key="1">
    <source>
        <dbReference type="ARBA" id="ARBA00004651"/>
    </source>
</evidence>
<feature type="transmembrane region" description="Helical" evidence="6">
    <location>
        <begin position="7"/>
        <end position="25"/>
    </location>
</feature>
<dbReference type="InterPro" id="IPR051211">
    <property type="entry name" value="PG_lysyltransferase"/>
</dbReference>
<accession>A0ABW1A0P1</accession>